<accession>A0AAD6X6J5</accession>
<dbReference type="AlphaFoldDB" id="A0AAD6X6J5"/>
<dbReference type="Proteomes" id="UP001218188">
    <property type="component" value="Unassembled WGS sequence"/>
</dbReference>
<gene>
    <name evidence="1" type="ORF">C8F04DRAFT_1232968</name>
</gene>
<comment type="caution">
    <text evidence="1">The sequence shown here is derived from an EMBL/GenBank/DDBJ whole genome shotgun (WGS) entry which is preliminary data.</text>
</comment>
<evidence type="ECO:0000313" key="2">
    <source>
        <dbReference type="Proteomes" id="UP001218188"/>
    </source>
</evidence>
<sequence length="352" mass="38998">MVLPLPSREFELRPASPHSIYVYDGVYFMQLRFTPFLCQCNLTPRFLTPLQSNPTAHRPAVSRKFKLRPASSECRGISVTAFGSSDSVDRRSPEKAEVNSGLNTGSMGGISLSSLPLECKSYRKTLTGIFKVLNIYTILPPAGLRFWVKLSGVGQVQEFIIIVNRLWGDQALSESRDSDSSLDRARDSDFKPRVLKQAVRYNFTGTIPRRPPLSALSACTTEQPGGTILVQEIKKPHVCANGGLVTAGLKQPTSARSRHTAAYRSSILNHPTVHGSSLCDRRPECRDAETGKMSTETFKAWRRKLSQNSQWILFELESDNAPCSKSRLNHIIIPANFCKPPQAKASMSESIA</sequence>
<name>A0AAD6X6J5_9AGAR</name>
<reference evidence="1" key="1">
    <citation type="submission" date="2023-03" db="EMBL/GenBank/DDBJ databases">
        <title>Massive genome expansion in bonnet fungi (Mycena s.s.) driven by repeated elements and novel gene families across ecological guilds.</title>
        <authorList>
            <consortium name="Lawrence Berkeley National Laboratory"/>
            <person name="Harder C.B."/>
            <person name="Miyauchi S."/>
            <person name="Viragh M."/>
            <person name="Kuo A."/>
            <person name="Thoen E."/>
            <person name="Andreopoulos B."/>
            <person name="Lu D."/>
            <person name="Skrede I."/>
            <person name="Drula E."/>
            <person name="Henrissat B."/>
            <person name="Morin E."/>
            <person name="Kohler A."/>
            <person name="Barry K."/>
            <person name="LaButti K."/>
            <person name="Morin E."/>
            <person name="Salamov A."/>
            <person name="Lipzen A."/>
            <person name="Mereny Z."/>
            <person name="Hegedus B."/>
            <person name="Baldrian P."/>
            <person name="Stursova M."/>
            <person name="Weitz H."/>
            <person name="Taylor A."/>
            <person name="Grigoriev I.V."/>
            <person name="Nagy L.G."/>
            <person name="Martin F."/>
            <person name="Kauserud H."/>
        </authorList>
    </citation>
    <scope>NUCLEOTIDE SEQUENCE</scope>
    <source>
        <strain evidence="1">CBHHK200</strain>
    </source>
</reference>
<keyword evidence="2" id="KW-1185">Reference proteome</keyword>
<organism evidence="1 2">
    <name type="scientific">Mycena alexandri</name>
    <dbReference type="NCBI Taxonomy" id="1745969"/>
    <lineage>
        <taxon>Eukaryota</taxon>
        <taxon>Fungi</taxon>
        <taxon>Dikarya</taxon>
        <taxon>Basidiomycota</taxon>
        <taxon>Agaricomycotina</taxon>
        <taxon>Agaricomycetes</taxon>
        <taxon>Agaricomycetidae</taxon>
        <taxon>Agaricales</taxon>
        <taxon>Marasmiineae</taxon>
        <taxon>Mycenaceae</taxon>
        <taxon>Mycena</taxon>
    </lineage>
</organism>
<evidence type="ECO:0000313" key="1">
    <source>
        <dbReference type="EMBL" id="KAJ7036801.1"/>
    </source>
</evidence>
<protein>
    <submittedName>
        <fullName evidence="1">Uncharacterized protein</fullName>
    </submittedName>
</protein>
<dbReference type="EMBL" id="JARJCM010000041">
    <property type="protein sequence ID" value="KAJ7036801.1"/>
    <property type="molecule type" value="Genomic_DNA"/>
</dbReference>
<proteinExistence type="predicted"/>